<evidence type="ECO:0000259" key="6">
    <source>
        <dbReference type="PROSITE" id="PS50111"/>
    </source>
</evidence>
<comment type="similarity">
    <text evidence="2">Belongs to the methyl-accepting chemotaxis (MCP) protein family.</text>
</comment>
<dbReference type="GO" id="GO:0006935">
    <property type="term" value="P:chemotaxis"/>
    <property type="evidence" value="ECO:0007669"/>
    <property type="project" value="InterPro"/>
</dbReference>
<dbReference type="RefSeq" id="WP_132527017.1">
    <property type="nucleotide sequence ID" value="NZ_SMFV01000004.1"/>
</dbReference>
<dbReference type="PROSITE" id="PS50885">
    <property type="entry name" value="HAMP"/>
    <property type="match status" value="1"/>
</dbReference>
<keyword evidence="5" id="KW-0812">Transmembrane</keyword>
<sequence>MKIKTKLLISLVVEVLMILFFTEFATYKLHSFREAYELEKVMFNVEKDIADLRTYLLLSDQEFNSSSDINDRLEKDLMKLGEFSSPEASKVYSIFLSAISEVKKGSPDLQTLTKSLSDKEMQVYHLRESLSKEAEGILSFAESIVRIIPLFSLFIIGIGAFSSYRAIVMPIQKMTETMKEIEKGNLTKRLSIDRDDELGLLAKEFDKFVTWIKSTFEELGKLSVKVSNDAGVLILELFNTNLKNSDIKKRFMELSVSSEILASSISDVNRLIKTASKEVENVDSETRKGAEIVSRSVNDVQELADRVISLRSRIEKLQQSSVTIQNVVETIKTIADQTNLLALNAAIEAARAGEAGRGFAVVAEEVRKLATRTVSSAEEIGKIVSDIIYLIEEFSKDLEERASEAYNVKQEMAKTENVLVTIRKRVESLSKVTENMLFSLKQQLSALDTVRNNVAAINEEMLKFQEVFRKLEERIYRTKASIRSVQDNISRFNIGKLLTIIRGEELFADWIARLPKVREGGGTVLDFDASPIREWIRKELRQLDVKGISEVANQLETAIEGCFAVAREIMKAVGEGKPADRFFKDLENKALRVIELFEEIIERITNGETEKV</sequence>
<keyword evidence="5" id="KW-1133">Transmembrane helix</keyword>
<dbReference type="InterPro" id="IPR003660">
    <property type="entry name" value="HAMP_dom"/>
</dbReference>
<feature type="domain" description="Methyl-accepting transducer" evidence="6">
    <location>
        <begin position="253"/>
        <end position="458"/>
    </location>
</feature>
<dbReference type="GO" id="GO:0007165">
    <property type="term" value="P:signal transduction"/>
    <property type="evidence" value="ECO:0007669"/>
    <property type="project" value="UniProtKB-KW"/>
</dbReference>
<evidence type="ECO:0000256" key="3">
    <source>
        <dbReference type="PROSITE-ProRule" id="PRU00284"/>
    </source>
</evidence>
<keyword evidence="1 3" id="KW-0807">Transducer</keyword>
<dbReference type="PRINTS" id="PR00260">
    <property type="entry name" value="CHEMTRNSDUCR"/>
</dbReference>
<evidence type="ECO:0000313" key="8">
    <source>
        <dbReference type="EMBL" id="TCK03995.1"/>
    </source>
</evidence>
<evidence type="ECO:0000256" key="2">
    <source>
        <dbReference type="ARBA" id="ARBA00029447"/>
    </source>
</evidence>
<evidence type="ECO:0000313" key="9">
    <source>
        <dbReference type="Proteomes" id="UP000295777"/>
    </source>
</evidence>
<dbReference type="SUPFAM" id="SSF58104">
    <property type="entry name" value="Methyl-accepting chemotaxis protein (MCP) signaling domain"/>
    <property type="match status" value="1"/>
</dbReference>
<name>A0A4R1GBW4_9BACT</name>
<keyword evidence="5" id="KW-0472">Membrane</keyword>
<evidence type="ECO:0000256" key="4">
    <source>
        <dbReference type="SAM" id="Coils"/>
    </source>
</evidence>
<dbReference type="InterPro" id="IPR004089">
    <property type="entry name" value="MCPsignal_dom"/>
</dbReference>
<feature type="coiled-coil region" evidence="4">
    <location>
        <begin position="440"/>
        <end position="474"/>
    </location>
</feature>
<keyword evidence="9" id="KW-1185">Reference proteome</keyword>
<dbReference type="Pfam" id="PF00672">
    <property type="entry name" value="HAMP"/>
    <property type="match status" value="1"/>
</dbReference>
<reference evidence="8 9" key="1">
    <citation type="submission" date="2019-03" db="EMBL/GenBank/DDBJ databases">
        <title>Genomic Encyclopedia of Archaeal and Bacterial Type Strains, Phase II (KMG-II): from individual species to whole genera.</title>
        <authorList>
            <person name="Goeker M."/>
        </authorList>
    </citation>
    <scope>NUCLEOTIDE SEQUENCE [LARGE SCALE GENOMIC DNA]</scope>
    <source>
        <strain evidence="8 9">DSM 24425</strain>
    </source>
</reference>
<dbReference type="CDD" id="cd06225">
    <property type="entry name" value="HAMP"/>
    <property type="match status" value="1"/>
</dbReference>
<gene>
    <name evidence="8" type="ORF">CLV27_1312</name>
</gene>
<dbReference type="Gene3D" id="6.10.340.10">
    <property type="match status" value="1"/>
</dbReference>
<feature type="coiled-coil region" evidence="4">
    <location>
        <begin position="265"/>
        <end position="320"/>
    </location>
</feature>
<evidence type="ECO:0000259" key="7">
    <source>
        <dbReference type="PROSITE" id="PS50885"/>
    </source>
</evidence>
<dbReference type="AlphaFoldDB" id="A0A4R1GBW4"/>
<dbReference type="Gene3D" id="1.10.287.950">
    <property type="entry name" value="Methyl-accepting chemotaxis protein"/>
    <property type="match status" value="1"/>
</dbReference>
<dbReference type="PANTHER" id="PTHR32089:SF112">
    <property type="entry name" value="LYSOZYME-LIKE PROTEIN-RELATED"/>
    <property type="match status" value="1"/>
</dbReference>
<dbReference type="PANTHER" id="PTHR32089">
    <property type="entry name" value="METHYL-ACCEPTING CHEMOTAXIS PROTEIN MCPB"/>
    <property type="match status" value="1"/>
</dbReference>
<organism evidence="8 9">
    <name type="scientific">Phorcysia thermohydrogeniphila</name>
    <dbReference type="NCBI Taxonomy" id="936138"/>
    <lineage>
        <taxon>Bacteria</taxon>
        <taxon>Pseudomonadati</taxon>
        <taxon>Aquificota</taxon>
        <taxon>Aquificia</taxon>
        <taxon>Desulfurobacteriales</taxon>
        <taxon>Desulfurobacteriaceae</taxon>
        <taxon>Phorcysia</taxon>
    </lineage>
</organism>
<proteinExistence type="inferred from homology"/>
<keyword evidence="4" id="KW-0175">Coiled coil</keyword>
<dbReference type="EMBL" id="SMFV01000004">
    <property type="protein sequence ID" value="TCK03995.1"/>
    <property type="molecule type" value="Genomic_DNA"/>
</dbReference>
<feature type="transmembrane region" description="Helical" evidence="5">
    <location>
        <begin position="7"/>
        <end position="27"/>
    </location>
</feature>
<dbReference type="PROSITE" id="PS50111">
    <property type="entry name" value="CHEMOTAXIS_TRANSDUC_2"/>
    <property type="match status" value="1"/>
</dbReference>
<dbReference type="Proteomes" id="UP000295777">
    <property type="component" value="Unassembled WGS sequence"/>
</dbReference>
<dbReference type="OrthoDB" id="10459at2"/>
<dbReference type="SMART" id="SM00283">
    <property type="entry name" value="MA"/>
    <property type="match status" value="1"/>
</dbReference>
<dbReference type="Pfam" id="PF00015">
    <property type="entry name" value="MCPsignal"/>
    <property type="match status" value="1"/>
</dbReference>
<accession>A0A4R1GBW4</accession>
<protein>
    <submittedName>
        <fullName evidence="8">Methyl-accepting chemotaxis protein</fullName>
    </submittedName>
</protein>
<dbReference type="InterPro" id="IPR004090">
    <property type="entry name" value="Chemotax_Me-accpt_rcpt"/>
</dbReference>
<comment type="caution">
    <text evidence="8">The sequence shown here is derived from an EMBL/GenBank/DDBJ whole genome shotgun (WGS) entry which is preliminary data.</text>
</comment>
<dbReference type="SMART" id="SM00304">
    <property type="entry name" value="HAMP"/>
    <property type="match status" value="1"/>
</dbReference>
<evidence type="ECO:0000256" key="5">
    <source>
        <dbReference type="SAM" id="Phobius"/>
    </source>
</evidence>
<feature type="domain" description="HAMP" evidence="7">
    <location>
        <begin position="165"/>
        <end position="217"/>
    </location>
</feature>
<dbReference type="GO" id="GO:0016020">
    <property type="term" value="C:membrane"/>
    <property type="evidence" value="ECO:0007669"/>
    <property type="project" value="InterPro"/>
</dbReference>
<dbReference type="GO" id="GO:0004888">
    <property type="term" value="F:transmembrane signaling receptor activity"/>
    <property type="evidence" value="ECO:0007669"/>
    <property type="project" value="InterPro"/>
</dbReference>
<evidence type="ECO:0000256" key="1">
    <source>
        <dbReference type="ARBA" id="ARBA00023224"/>
    </source>
</evidence>